<dbReference type="EMBL" id="AQGS01000051">
    <property type="protein sequence ID" value="EPS44337.1"/>
    <property type="molecule type" value="Genomic_DNA"/>
</dbReference>
<dbReference type="AlphaFoldDB" id="S8C9P1"/>
<dbReference type="HOGENOM" id="CLU_1475122_0_0_1"/>
<evidence type="ECO:0000313" key="1">
    <source>
        <dbReference type="EMBL" id="EPS44337.1"/>
    </source>
</evidence>
<gene>
    <name evidence="1" type="ORF">H072_1670</name>
</gene>
<reference evidence="2" key="2">
    <citation type="submission" date="2013-04" db="EMBL/GenBank/DDBJ databases">
        <title>Genomic mechanisms accounting for the adaptation to parasitism in nematode-trapping fungi.</title>
        <authorList>
            <person name="Ahren D.G."/>
        </authorList>
    </citation>
    <scope>NUCLEOTIDE SEQUENCE [LARGE SCALE GENOMIC DNA]</scope>
    <source>
        <strain evidence="2">CBS 200.50</strain>
    </source>
</reference>
<protein>
    <submittedName>
        <fullName evidence="1">Uncharacterized protein</fullName>
    </submittedName>
</protein>
<reference evidence="1 2" key="1">
    <citation type="journal article" date="2013" name="PLoS Genet.">
        <title>Genomic mechanisms accounting for the adaptation to parasitism in nematode-trapping fungi.</title>
        <authorList>
            <person name="Meerupati T."/>
            <person name="Andersson K.M."/>
            <person name="Friman E."/>
            <person name="Kumar D."/>
            <person name="Tunlid A."/>
            <person name="Ahren D."/>
        </authorList>
    </citation>
    <scope>NUCLEOTIDE SEQUENCE [LARGE SCALE GENOMIC DNA]</scope>
    <source>
        <strain evidence="1 2">CBS 200.50</strain>
    </source>
</reference>
<accession>S8C9P1</accession>
<sequence length="183" mass="20277">MSFPPSAPPPQFYVPPISAPSAPSFFGIFSREEVQAPIEIQKTAVAKALPTETFTLSLFRSVGEGEPIPKPIDVEFEYQWNPVEEFGGARITAINGTEVAPLFIDFPPAEVYIEKWTFGSTFTGEIPLPDGNIYFFKGALTVTHEGVRKAGMLLGEKEREIWHTENFGPQNLEQLLAVRSEDS</sequence>
<dbReference type="Proteomes" id="UP000015100">
    <property type="component" value="Unassembled WGS sequence"/>
</dbReference>
<proteinExistence type="predicted"/>
<name>S8C9P1_DACHA</name>
<organism evidence="1 2">
    <name type="scientific">Dactylellina haptotyla (strain CBS 200.50)</name>
    <name type="common">Nematode-trapping fungus</name>
    <name type="synonym">Monacrosporium haptotylum</name>
    <dbReference type="NCBI Taxonomy" id="1284197"/>
    <lineage>
        <taxon>Eukaryota</taxon>
        <taxon>Fungi</taxon>
        <taxon>Dikarya</taxon>
        <taxon>Ascomycota</taxon>
        <taxon>Pezizomycotina</taxon>
        <taxon>Orbiliomycetes</taxon>
        <taxon>Orbiliales</taxon>
        <taxon>Orbiliaceae</taxon>
        <taxon>Dactylellina</taxon>
    </lineage>
</organism>
<comment type="caution">
    <text evidence="1">The sequence shown here is derived from an EMBL/GenBank/DDBJ whole genome shotgun (WGS) entry which is preliminary data.</text>
</comment>
<evidence type="ECO:0000313" key="2">
    <source>
        <dbReference type="Proteomes" id="UP000015100"/>
    </source>
</evidence>
<keyword evidence="2" id="KW-1185">Reference proteome</keyword>